<dbReference type="Pfam" id="PF03372">
    <property type="entry name" value="Exo_endo_phos"/>
    <property type="match status" value="1"/>
</dbReference>
<reference evidence="2 4" key="2">
    <citation type="journal article" date="2014" name="BMC Genomics">
        <title>An improved genome release (version Mt4.0) for the model legume Medicago truncatula.</title>
        <authorList>
            <person name="Tang H."/>
            <person name="Krishnakumar V."/>
            <person name="Bidwell S."/>
            <person name="Rosen B."/>
            <person name="Chan A."/>
            <person name="Zhou S."/>
            <person name="Gentzbittel L."/>
            <person name="Childs K.L."/>
            <person name="Yandell M."/>
            <person name="Gundlach H."/>
            <person name="Mayer K.F."/>
            <person name="Schwartz D.C."/>
            <person name="Town C.D."/>
        </authorList>
    </citation>
    <scope>GENOME REANNOTATION</scope>
    <source>
        <strain evidence="2">A17</strain>
        <strain evidence="3 4">cv. Jemalong A17</strain>
    </source>
</reference>
<dbReference type="Proteomes" id="UP000002051">
    <property type="component" value="Unassembled WGS sequence"/>
</dbReference>
<dbReference type="SUPFAM" id="SSF56219">
    <property type="entry name" value="DNase I-like"/>
    <property type="match status" value="1"/>
</dbReference>
<keyword evidence="2" id="KW-0378">Hydrolase</keyword>
<keyword evidence="4" id="KW-1185">Reference proteome</keyword>
<evidence type="ECO:0000259" key="1">
    <source>
        <dbReference type="Pfam" id="PF03372"/>
    </source>
</evidence>
<dbReference type="InterPro" id="IPR005135">
    <property type="entry name" value="Endo/exonuclease/phosphatase"/>
</dbReference>
<sequence>MSEKVGKDISNFIGEFIEYDATNNSNYLRSYMRIRVLLDVMKPLKRMKKIKRPGGECSVIKFKFWGPELRVEKKRNNGGGGASRLRDRGITITASAAVTVTKCNCNSQNSSTLMNLLRNPNLMRQSNVVNAAVATPMTHTHEDQLMDENTDEIIANKTKRDWLPGLLGAMNVISWNCRGLGNVKAVPCIKDLIRVYKSDVVILIETLVESNKISDLCYTIGFDNHFSVDCIGRSGGLAILWRNSINCSLINYSQNFINMSVQDPIHDNWRLTAFYGYSDSGRHLASWDLLRHLSSL</sequence>
<reference evidence="3" key="3">
    <citation type="submission" date="2015-04" db="UniProtKB">
        <authorList>
            <consortium name="EnsemblPlants"/>
        </authorList>
    </citation>
    <scope>IDENTIFICATION</scope>
    <source>
        <strain evidence="3">cv. Jemalong A17</strain>
    </source>
</reference>
<reference evidence="2 4" key="1">
    <citation type="journal article" date="2011" name="Nature">
        <title>The Medicago genome provides insight into the evolution of rhizobial symbioses.</title>
        <authorList>
            <person name="Young N.D."/>
            <person name="Debelle F."/>
            <person name="Oldroyd G.E."/>
            <person name="Geurts R."/>
            <person name="Cannon S.B."/>
            <person name="Udvardi M.K."/>
            <person name="Benedito V.A."/>
            <person name="Mayer K.F."/>
            <person name="Gouzy J."/>
            <person name="Schoof H."/>
            <person name="Van de Peer Y."/>
            <person name="Proost S."/>
            <person name="Cook D.R."/>
            <person name="Meyers B.C."/>
            <person name="Spannagl M."/>
            <person name="Cheung F."/>
            <person name="De Mita S."/>
            <person name="Krishnakumar V."/>
            <person name="Gundlach H."/>
            <person name="Zhou S."/>
            <person name="Mudge J."/>
            <person name="Bharti A.K."/>
            <person name="Murray J.D."/>
            <person name="Naoumkina M.A."/>
            <person name="Rosen B."/>
            <person name="Silverstein K.A."/>
            <person name="Tang H."/>
            <person name="Rombauts S."/>
            <person name="Zhao P.X."/>
            <person name="Zhou P."/>
            <person name="Barbe V."/>
            <person name="Bardou P."/>
            <person name="Bechner M."/>
            <person name="Bellec A."/>
            <person name="Berger A."/>
            <person name="Berges H."/>
            <person name="Bidwell S."/>
            <person name="Bisseling T."/>
            <person name="Choisne N."/>
            <person name="Couloux A."/>
            <person name="Denny R."/>
            <person name="Deshpande S."/>
            <person name="Dai X."/>
            <person name="Doyle J.J."/>
            <person name="Dudez A.M."/>
            <person name="Farmer A.D."/>
            <person name="Fouteau S."/>
            <person name="Franken C."/>
            <person name="Gibelin C."/>
            <person name="Gish J."/>
            <person name="Goldstein S."/>
            <person name="Gonzalez A.J."/>
            <person name="Green P.J."/>
            <person name="Hallab A."/>
            <person name="Hartog M."/>
            <person name="Hua A."/>
            <person name="Humphray S.J."/>
            <person name="Jeong D.H."/>
            <person name="Jing Y."/>
            <person name="Jocker A."/>
            <person name="Kenton S.M."/>
            <person name="Kim D.J."/>
            <person name="Klee K."/>
            <person name="Lai H."/>
            <person name="Lang C."/>
            <person name="Lin S."/>
            <person name="Macmil S.L."/>
            <person name="Magdelenat G."/>
            <person name="Matthews L."/>
            <person name="McCorrison J."/>
            <person name="Monaghan E.L."/>
            <person name="Mun J.H."/>
            <person name="Najar F.Z."/>
            <person name="Nicholson C."/>
            <person name="Noirot C."/>
            <person name="O'Bleness M."/>
            <person name="Paule C.R."/>
            <person name="Poulain J."/>
            <person name="Prion F."/>
            <person name="Qin B."/>
            <person name="Qu C."/>
            <person name="Retzel E.F."/>
            <person name="Riddle C."/>
            <person name="Sallet E."/>
            <person name="Samain S."/>
            <person name="Samson N."/>
            <person name="Sanders I."/>
            <person name="Saurat O."/>
            <person name="Scarpelli C."/>
            <person name="Schiex T."/>
            <person name="Segurens B."/>
            <person name="Severin A.J."/>
            <person name="Sherrier D.J."/>
            <person name="Shi R."/>
            <person name="Sims S."/>
            <person name="Singer S.R."/>
            <person name="Sinharoy S."/>
            <person name="Sterck L."/>
            <person name="Viollet A."/>
            <person name="Wang B.B."/>
            <person name="Wang K."/>
            <person name="Wang M."/>
            <person name="Wang X."/>
            <person name="Warfsmann J."/>
            <person name="Weissenbach J."/>
            <person name="White D.D."/>
            <person name="White J.D."/>
            <person name="Wiley G.B."/>
            <person name="Wincker P."/>
            <person name="Xing Y."/>
            <person name="Yang L."/>
            <person name="Yao Z."/>
            <person name="Ying F."/>
            <person name="Zhai J."/>
            <person name="Zhou L."/>
            <person name="Zuber A."/>
            <person name="Denarie J."/>
            <person name="Dixon R.A."/>
            <person name="May G.D."/>
            <person name="Schwartz D.C."/>
            <person name="Rogers J."/>
            <person name="Quetier F."/>
            <person name="Town C.D."/>
            <person name="Roe B.A."/>
        </authorList>
    </citation>
    <scope>NUCLEOTIDE SEQUENCE [LARGE SCALE GENOMIC DNA]</scope>
    <source>
        <strain evidence="2">A17</strain>
        <strain evidence="3 4">cv. Jemalong A17</strain>
    </source>
</reference>
<evidence type="ECO:0000313" key="3">
    <source>
        <dbReference type="EnsemblPlants" id="KEH40872"/>
    </source>
</evidence>
<gene>
    <name evidence="2" type="ordered locus">MTR_1g036710</name>
</gene>
<feature type="domain" description="Endonuclease/exonuclease/phosphatase" evidence="1">
    <location>
        <begin position="173"/>
        <end position="277"/>
    </location>
</feature>
<dbReference type="AlphaFoldDB" id="A0A072VGJ8"/>
<dbReference type="EMBL" id="CM001217">
    <property type="protein sequence ID" value="KEH40872.1"/>
    <property type="molecule type" value="Genomic_DNA"/>
</dbReference>
<dbReference type="PANTHER" id="PTHR35218:SF9">
    <property type="entry name" value="ENDONUCLEASE_EXONUCLEASE_PHOSPHATASE DOMAIN-CONTAINING PROTEIN"/>
    <property type="match status" value="1"/>
</dbReference>
<evidence type="ECO:0000313" key="2">
    <source>
        <dbReference type="EMBL" id="KEH40872.1"/>
    </source>
</evidence>
<protein>
    <submittedName>
        <fullName evidence="2">Endonuclease/exonuclease/phosphatase family protein</fullName>
    </submittedName>
</protein>
<dbReference type="EnsemblPlants" id="KEH40872">
    <property type="protein sequence ID" value="KEH40872"/>
    <property type="gene ID" value="MTR_1g036710"/>
</dbReference>
<dbReference type="GO" id="GO:0004519">
    <property type="term" value="F:endonuclease activity"/>
    <property type="evidence" value="ECO:0007669"/>
    <property type="project" value="UniProtKB-KW"/>
</dbReference>
<dbReference type="PANTHER" id="PTHR35218">
    <property type="entry name" value="RNASE H DOMAIN-CONTAINING PROTEIN"/>
    <property type="match status" value="1"/>
</dbReference>
<keyword evidence="2" id="KW-0540">Nuclease</keyword>
<evidence type="ECO:0000313" key="4">
    <source>
        <dbReference type="Proteomes" id="UP000002051"/>
    </source>
</evidence>
<name>A0A072VGJ8_MEDTR</name>
<proteinExistence type="predicted"/>
<keyword evidence="2" id="KW-0255">Endonuclease</keyword>
<dbReference type="Gene3D" id="3.60.10.10">
    <property type="entry name" value="Endonuclease/exonuclease/phosphatase"/>
    <property type="match status" value="1"/>
</dbReference>
<dbReference type="InterPro" id="IPR036691">
    <property type="entry name" value="Endo/exonu/phosph_ase_sf"/>
</dbReference>
<accession>A0A072VGJ8</accession>
<dbReference type="HOGENOM" id="CLU_941261_0_0_1"/>
<organism evidence="2 4">
    <name type="scientific">Medicago truncatula</name>
    <name type="common">Barrel medic</name>
    <name type="synonym">Medicago tribuloides</name>
    <dbReference type="NCBI Taxonomy" id="3880"/>
    <lineage>
        <taxon>Eukaryota</taxon>
        <taxon>Viridiplantae</taxon>
        <taxon>Streptophyta</taxon>
        <taxon>Embryophyta</taxon>
        <taxon>Tracheophyta</taxon>
        <taxon>Spermatophyta</taxon>
        <taxon>Magnoliopsida</taxon>
        <taxon>eudicotyledons</taxon>
        <taxon>Gunneridae</taxon>
        <taxon>Pentapetalae</taxon>
        <taxon>rosids</taxon>
        <taxon>fabids</taxon>
        <taxon>Fabales</taxon>
        <taxon>Fabaceae</taxon>
        <taxon>Papilionoideae</taxon>
        <taxon>50 kb inversion clade</taxon>
        <taxon>NPAAA clade</taxon>
        <taxon>Hologalegina</taxon>
        <taxon>IRL clade</taxon>
        <taxon>Trifolieae</taxon>
        <taxon>Medicago</taxon>
    </lineage>
</organism>